<sequence>MLEVKYFFMFKVQLVNIEKGRVIPDKNNKGQTLKFDVLKFVEINKQTSVPTGQTRDKWYNPEFASDFNNCLSTVDLKVGNFYSLELDLSGNIKKLSNWK</sequence>
<dbReference type="EMBL" id="AP026933">
    <property type="protein sequence ID" value="BDT05170.1"/>
    <property type="molecule type" value="Genomic_DNA"/>
</dbReference>
<evidence type="ECO:0000313" key="1">
    <source>
        <dbReference type="EMBL" id="BDT05170.1"/>
    </source>
</evidence>
<organism evidence="1 2">
    <name type="scientific">Spiroplasma ixodetis</name>
    <dbReference type="NCBI Taxonomy" id="2141"/>
    <lineage>
        <taxon>Bacteria</taxon>
        <taxon>Bacillati</taxon>
        <taxon>Mycoplasmatota</taxon>
        <taxon>Mollicutes</taxon>
        <taxon>Entomoplasmatales</taxon>
        <taxon>Spiroplasmataceae</taxon>
        <taxon>Spiroplasma</taxon>
    </lineage>
</organism>
<dbReference type="Proteomes" id="UP001163387">
    <property type="component" value="Chromosome"/>
</dbReference>
<proteinExistence type="predicted"/>
<protein>
    <submittedName>
        <fullName evidence="1">Uncharacterized protein</fullName>
    </submittedName>
</protein>
<name>A0ABM8BZD3_9MOLU</name>
<keyword evidence="2" id="KW-1185">Reference proteome</keyword>
<accession>A0ABM8BZD3</accession>
<evidence type="ECO:0000313" key="2">
    <source>
        <dbReference type="Proteomes" id="UP001163387"/>
    </source>
</evidence>
<reference evidence="1 2" key="1">
    <citation type="journal article" date="2022" name="Front. Microbiol.">
        <title>Male-killing mechanisms vary between Spiroplasma species.</title>
        <authorList>
            <person name="Arai H."/>
            <person name="Inoue M."/>
            <person name="Kageyama D."/>
        </authorList>
    </citation>
    <scope>NUCLEOTIDE SEQUENCE [LARGE SCALE GENOMIC DNA]</scope>
    <source>
        <strain evidence="2">sHm</strain>
    </source>
</reference>
<gene>
    <name evidence="1" type="ORF">SHM_28160</name>
</gene>